<protein>
    <submittedName>
        <fullName evidence="1">Uncharacterized protein</fullName>
    </submittedName>
</protein>
<name>U4LBS6_PYROM</name>
<dbReference type="Proteomes" id="UP000018144">
    <property type="component" value="Unassembled WGS sequence"/>
</dbReference>
<evidence type="ECO:0000313" key="1">
    <source>
        <dbReference type="EMBL" id="CCX11720.1"/>
    </source>
</evidence>
<dbReference type="AlphaFoldDB" id="U4LBS6"/>
<evidence type="ECO:0000313" key="2">
    <source>
        <dbReference type="Proteomes" id="UP000018144"/>
    </source>
</evidence>
<reference evidence="1 2" key="1">
    <citation type="journal article" date="2013" name="PLoS Genet.">
        <title>The genome and development-dependent transcriptomes of Pyronema confluens: a window into fungal evolution.</title>
        <authorList>
            <person name="Traeger S."/>
            <person name="Altegoer F."/>
            <person name="Freitag M."/>
            <person name="Gabaldon T."/>
            <person name="Kempken F."/>
            <person name="Kumar A."/>
            <person name="Marcet-Houben M."/>
            <person name="Poggeler S."/>
            <person name="Stajich J.E."/>
            <person name="Nowrousian M."/>
        </authorList>
    </citation>
    <scope>NUCLEOTIDE SEQUENCE [LARGE SCALE GENOMIC DNA]</scope>
    <source>
        <strain evidence="2">CBS 100304</strain>
        <tissue evidence="1">Vegetative mycelium</tissue>
    </source>
</reference>
<accession>U4LBS6</accession>
<proteinExistence type="predicted"/>
<organism evidence="1 2">
    <name type="scientific">Pyronema omphalodes (strain CBS 100304)</name>
    <name type="common">Pyronema confluens</name>
    <dbReference type="NCBI Taxonomy" id="1076935"/>
    <lineage>
        <taxon>Eukaryota</taxon>
        <taxon>Fungi</taxon>
        <taxon>Dikarya</taxon>
        <taxon>Ascomycota</taxon>
        <taxon>Pezizomycotina</taxon>
        <taxon>Pezizomycetes</taxon>
        <taxon>Pezizales</taxon>
        <taxon>Pyronemataceae</taxon>
        <taxon>Pyronema</taxon>
    </lineage>
</organism>
<dbReference type="EMBL" id="HF935642">
    <property type="protein sequence ID" value="CCX11720.1"/>
    <property type="molecule type" value="Genomic_DNA"/>
</dbReference>
<sequence>MGRRLVKCGVESLASSRIQGSHGVASDPLSHMCAVKCNWCPNESGPSMRACWLTPV</sequence>
<gene>
    <name evidence="1" type="ORF">PCON_11314</name>
</gene>
<keyword evidence="2" id="KW-1185">Reference proteome</keyword>